<feature type="transmembrane region" description="Helical" evidence="1">
    <location>
        <begin position="20"/>
        <end position="39"/>
    </location>
</feature>
<keyword evidence="1" id="KW-0812">Transmembrane</keyword>
<dbReference type="Proteomes" id="UP000028511">
    <property type="component" value="Unassembled WGS sequence"/>
</dbReference>
<dbReference type="EMBL" id="CBSW010000110">
    <property type="protein sequence ID" value="CDG96222.1"/>
    <property type="molecule type" value="Genomic_DNA"/>
</dbReference>
<sequence length="51" mass="5932">MKLNRYLFANLCPIISRENVLSLQGGVVWLAFFILTMNFPHLYKMQGRSCP</sequence>
<name>A0A077NDE7_XENBV</name>
<gene>
    <name evidence="2" type="ORF">XBP1_1980014</name>
</gene>
<protein>
    <submittedName>
        <fullName evidence="2">Uncharacterized protein</fullName>
    </submittedName>
</protein>
<dbReference type="HOGENOM" id="CLU_3105433_0_0_6"/>
<reference evidence="2" key="1">
    <citation type="submission" date="2013-07" db="EMBL/GenBank/DDBJ databases">
        <title>Sub-species coevolution in mutualistic symbiosis.</title>
        <authorList>
            <person name="Murfin K."/>
            <person name="Klassen J."/>
            <person name="Lee M."/>
            <person name="Forst S."/>
            <person name="Stock P."/>
            <person name="Goodrich-Blair H."/>
        </authorList>
    </citation>
    <scope>NUCLEOTIDE SEQUENCE [LARGE SCALE GENOMIC DNA]</scope>
    <source>
        <strain evidence="2">Puntauvense</strain>
    </source>
</reference>
<dbReference type="AlphaFoldDB" id="A0A077NDE7"/>
<proteinExistence type="predicted"/>
<keyword evidence="1" id="KW-0472">Membrane</keyword>
<evidence type="ECO:0000256" key="1">
    <source>
        <dbReference type="SAM" id="Phobius"/>
    </source>
</evidence>
<comment type="caution">
    <text evidence="2">The sequence shown here is derived from an EMBL/GenBank/DDBJ whole genome shotgun (WGS) entry which is preliminary data.</text>
</comment>
<evidence type="ECO:0000313" key="2">
    <source>
        <dbReference type="EMBL" id="CDG96222.1"/>
    </source>
</evidence>
<organism evidence="2">
    <name type="scientific">Xenorhabdus bovienii str. puntauvense</name>
    <dbReference type="NCBI Taxonomy" id="1398201"/>
    <lineage>
        <taxon>Bacteria</taxon>
        <taxon>Pseudomonadati</taxon>
        <taxon>Pseudomonadota</taxon>
        <taxon>Gammaproteobacteria</taxon>
        <taxon>Enterobacterales</taxon>
        <taxon>Morganellaceae</taxon>
        <taxon>Xenorhabdus</taxon>
    </lineage>
</organism>
<accession>A0A077NDE7</accession>
<keyword evidence="1" id="KW-1133">Transmembrane helix</keyword>